<comment type="caution">
    <text evidence="10">The sequence shown here is derived from an EMBL/GenBank/DDBJ whole genome shotgun (WGS) entry which is preliminary data.</text>
</comment>
<gene>
    <name evidence="10" type="ORF">HAT2_00584</name>
</gene>
<evidence type="ECO:0000259" key="9">
    <source>
        <dbReference type="Pfam" id="PF21088"/>
    </source>
</evidence>
<dbReference type="SUPFAM" id="SSF82689">
    <property type="entry name" value="Mechanosensitive channel protein MscS (YggB), C-terminal domain"/>
    <property type="match status" value="1"/>
</dbReference>
<dbReference type="SUPFAM" id="SSF82861">
    <property type="entry name" value="Mechanosensitive channel protein MscS (YggB), transmembrane region"/>
    <property type="match status" value="1"/>
</dbReference>
<dbReference type="PANTHER" id="PTHR30566">
    <property type="entry name" value="YNAI-RELATED MECHANOSENSITIVE ION CHANNEL"/>
    <property type="match status" value="1"/>
</dbReference>
<dbReference type="Pfam" id="PF00924">
    <property type="entry name" value="MS_channel_2nd"/>
    <property type="match status" value="1"/>
</dbReference>
<keyword evidence="4 7" id="KW-0812">Transmembrane</keyword>
<dbReference type="InterPro" id="IPR023408">
    <property type="entry name" value="MscS_beta-dom_sf"/>
</dbReference>
<dbReference type="PANTHER" id="PTHR30566:SF25">
    <property type="entry name" value="INNER MEMBRANE PROTEIN"/>
    <property type="match status" value="1"/>
</dbReference>
<dbReference type="Gene3D" id="1.10.287.1260">
    <property type="match status" value="1"/>
</dbReference>
<dbReference type="InterPro" id="IPR010920">
    <property type="entry name" value="LSM_dom_sf"/>
</dbReference>
<accession>A0A369KHN9</accession>
<comment type="similarity">
    <text evidence="2">Belongs to the MscS (TC 1.A.23) family.</text>
</comment>
<proteinExistence type="inferred from homology"/>
<evidence type="ECO:0000313" key="11">
    <source>
        <dbReference type="Proteomes" id="UP000253816"/>
    </source>
</evidence>
<feature type="transmembrane region" description="Helical" evidence="7">
    <location>
        <begin position="30"/>
        <end position="50"/>
    </location>
</feature>
<organism evidence="10 11">
    <name type="scientific">Candidatus Similichlamydia laticola</name>
    <dbReference type="NCBI Taxonomy" id="2170265"/>
    <lineage>
        <taxon>Bacteria</taxon>
        <taxon>Pseudomonadati</taxon>
        <taxon>Chlamydiota</taxon>
        <taxon>Chlamydiia</taxon>
        <taxon>Parachlamydiales</taxon>
        <taxon>Candidatus Parilichlamydiaceae</taxon>
        <taxon>Candidatus Similichlamydia</taxon>
    </lineage>
</organism>
<keyword evidence="6 7" id="KW-0472">Membrane</keyword>
<keyword evidence="5 7" id="KW-1133">Transmembrane helix</keyword>
<name>A0A369KHN9_9BACT</name>
<evidence type="ECO:0000256" key="6">
    <source>
        <dbReference type="ARBA" id="ARBA00023136"/>
    </source>
</evidence>
<dbReference type="InterPro" id="IPR049142">
    <property type="entry name" value="MS_channel_1st"/>
</dbReference>
<evidence type="ECO:0000256" key="4">
    <source>
        <dbReference type="ARBA" id="ARBA00022692"/>
    </source>
</evidence>
<dbReference type="OrthoDB" id="9809206at2"/>
<dbReference type="AlphaFoldDB" id="A0A369KHN9"/>
<dbReference type="Proteomes" id="UP000253816">
    <property type="component" value="Unassembled WGS sequence"/>
</dbReference>
<protein>
    <submittedName>
        <fullName evidence="10">Potassium efflux system KefA protein</fullName>
    </submittedName>
</protein>
<evidence type="ECO:0000256" key="5">
    <source>
        <dbReference type="ARBA" id="ARBA00022989"/>
    </source>
</evidence>
<feature type="transmembrane region" description="Helical" evidence="7">
    <location>
        <begin position="101"/>
        <end position="123"/>
    </location>
</feature>
<evidence type="ECO:0000259" key="8">
    <source>
        <dbReference type="Pfam" id="PF00924"/>
    </source>
</evidence>
<dbReference type="GO" id="GO:0008381">
    <property type="term" value="F:mechanosensitive monoatomic ion channel activity"/>
    <property type="evidence" value="ECO:0007669"/>
    <property type="project" value="UniProtKB-ARBA"/>
</dbReference>
<feature type="domain" description="Mechanosensitive ion channel MscS" evidence="8">
    <location>
        <begin position="184"/>
        <end position="250"/>
    </location>
</feature>
<sequence length="344" mass="39499">MMALESLMRYAQWVYAMILRTNYVDLIKDLAIFSLVIVSFRVIEFIVQFFSKRVRSEWFHHVLESPMGHVLPFLRALILYLTCKELQFTYWLDRPISFGLWFLIFFRGCSLAVSLLVGLLKRLIRRNYKAAEEDLIGPITMIVKIVVWSVGAVLALDNLNFNITALVTGLGVGGLAIAFASQKVLGDIFNFFVLTLDVPFQVGDTIRAGDQVGTVEYVGIKTTHVRSVSGELLVMPNSSLTSICLQNFKRMSRRRSFLEFTISPETEVEKIKGIQAFCEKTLGEFENVQMEYAVITSLKGSGWTFRVVFYVLSKDYNTFIHVNHAFFLRLLEHFEKENVFLRFT</sequence>
<dbReference type="RefSeq" id="WP_114544531.1">
    <property type="nucleotide sequence ID" value="NZ_QQBG01000021.1"/>
</dbReference>
<evidence type="ECO:0000313" key="10">
    <source>
        <dbReference type="EMBL" id="RDB31313.1"/>
    </source>
</evidence>
<dbReference type="InterPro" id="IPR011014">
    <property type="entry name" value="MscS_channel_TM-2"/>
</dbReference>
<evidence type="ECO:0000256" key="3">
    <source>
        <dbReference type="ARBA" id="ARBA00022475"/>
    </source>
</evidence>
<feature type="transmembrane region" description="Helical" evidence="7">
    <location>
        <begin position="161"/>
        <end position="180"/>
    </location>
</feature>
<dbReference type="GO" id="GO:0005886">
    <property type="term" value="C:plasma membrane"/>
    <property type="evidence" value="ECO:0007669"/>
    <property type="project" value="UniProtKB-SubCell"/>
</dbReference>
<dbReference type="SUPFAM" id="SSF50182">
    <property type="entry name" value="Sm-like ribonucleoproteins"/>
    <property type="match status" value="1"/>
</dbReference>
<keyword evidence="3" id="KW-1003">Cell membrane</keyword>
<comment type="subcellular location">
    <subcellularLocation>
        <location evidence="1">Cell membrane</location>
        <topology evidence="1">Multi-pass membrane protein</topology>
    </subcellularLocation>
</comment>
<dbReference type="InterPro" id="IPR006685">
    <property type="entry name" value="MscS_channel_2nd"/>
</dbReference>
<reference evidence="10 11" key="1">
    <citation type="submission" date="2018-07" db="EMBL/GenBank/DDBJ databases">
        <title>Comparative genomics of the Candidatus Parilichlamydiaceae reveals evidence of convergent evolution and genome reduction in the phylum Chlamydiae.</title>
        <authorList>
            <person name="Taylor-Brown A."/>
            <person name="Polkinghorne A."/>
        </authorList>
    </citation>
    <scope>NUCLEOTIDE SEQUENCE [LARGE SCALE GENOMIC DNA]</scope>
    <source>
        <strain evidence="10 11">Hat2</strain>
    </source>
</reference>
<evidence type="ECO:0000256" key="7">
    <source>
        <dbReference type="SAM" id="Phobius"/>
    </source>
</evidence>
<dbReference type="InterPro" id="IPR011066">
    <property type="entry name" value="MscS_channel_C_sf"/>
</dbReference>
<dbReference type="EMBL" id="QQBG01000021">
    <property type="protein sequence ID" value="RDB31313.1"/>
    <property type="molecule type" value="Genomic_DNA"/>
</dbReference>
<keyword evidence="11" id="KW-1185">Reference proteome</keyword>
<dbReference type="Gene3D" id="2.30.30.60">
    <property type="match status" value="1"/>
</dbReference>
<evidence type="ECO:0000256" key="1">
    <source>
        <dbReference type="ARBA" id="ARBA00004651"/>
    </source>
</evidence>
<dbReference type="Pfam" id="PF21088">
    <property type="entry name" value="MS_channel_1st"/>
    <property type="match status" value="1"/>
</dbReference>
<evidence type="ECO:0000256" key="2">
    <source>
        <dbReference type="ARBA" id="ARBA00008017"/>
    </source>
</evidence>
<feature type="domain" description="Mechanosensitive ion channel transmembrane helices 2/3" evidence="9">
    <location>
        <begin position="142"/>
        <end position="182"/>
    </location>
</feature>